<evidence type="ECO:0008006" key="4">
    <source>
        <dbReference type="Google" id="ProtNLM"/>
    </source>
</evidence>
<comment type="caution">
    <text evidence="2">The sequence shown here is derived from an EMBL/GenBank/DDBJ whole genome shotgun (WGS) entry which is preliminary data.</text>
</comment>
<evidence type="ECO:0000256" key="1">
    <source>
        <dbReference type="SAM" id="MobiDB-lite"/>
    </source>
</evidence>
<reference evidence="2 3" key="1">
    <citation type="submission" date="2015-10" db="EMBL/GenBank/DDBJ databases">
        <title>Mycobacterium gordonae draft genome assembly.</title>
        <authorList>
            <person name="Ustinova V."/>
            <person name="Smirnova T."/>
            <person name="Blagodatskikh K."/>
            <person name="Varlamov D."/>
            <person name="Larionova E."/>
            <person name="Chernousova L."/>
        </authorList>
    </citation>
    <scope>NUCLEOTIDE SEQUENCE [LARGE SCALE GENOMIC DNA]</scope>
    <source>
        <strain evidence="2 3">CTRI 14-8773</strain>
    </source>
</reference>
<protein>
    <recommendedName>
        <fullName evidence="4">YbaB/EbfC family nucleoid-associated protein</fullName>
    </recommendedName>
</protein>
<dbReference type="GO" id="GO:0003677">
    <property type="term" value="F:DNA binding"/>
    <property type="evidence" value="ECO:0007669"/>
    <property type="project" value="InterPro"/>
</dbReference>
<dbReference type="Pfam" id="PF02575">
    <property type="entry name" value="YbaB_DNA_bd"/>
    <property type="match status" value="1"/>
</dbReference>
<name>A0A0Q2LTB7_MYCGO</name>
<dbReference type="InterPro" id="IPR036894">
    <property type="entry name" value="YbaB-like_sf"/>
</dbReference>
<accession>A0A0Q2LTB7</accession>
<feature type="region of interest" description="Disordered" evidence="1">
    <location>
        <begin position="129"/>
        <end position="172"/>
    </location>
</feature>
<sequence>MSGLGDLFGGVSSDGLDVEQLLSHLQEFTGAAAQSAQRMAIETADAWSKDDLAHVWVNAQGVVVQVEFDDRLFPEATGAEAGVAVVQAAQAAAAKMRAKTDEFQTGLWQQVAQFGVRPINEIDEFKAMQPQVPLSGPGSRERRAAAELNPGAGTGHADIDSQDWRPSIRDKD</sequence>
<dbReference type="InterPro" id="IPR004401">
    <property type="entry name" value="YbaB/EbfC"/>
</dbReference>
<dbReference type="SUPFAM" id="SSF82607">
    <property type="entry name" value="YbaB-like"/>
    <property type="match status" value="1"/>
</dbReference>
<feature type="compositionally biased region" description="Basic and acidic residues" evidence="1">
    <location>
        <begin position="157"/>
        <end position="172"/>
    </location>
</feature>
<dbReference type="AlphaFoldDB" id="A0A0Q2LTB7"/>
<gene>
    <name evidence="2" type="ORF">AO501_14145</name>
</gene>
<dbReference type="Gene3D" id="3.30.1310.10">
    <property type="entry name" value="Nucleoid-associated protein YbaB-like domain"/>
    <property type="match status" value="1"/>
</dbReference>
<organism evidence="2 3">
    <name type="scientific">Mycobacterium gordonae</name>
    <dbReference type="NCBI Taxonomy" id="1778"/>
    <lineage>
        <taxon>Bacteria</taxon>
        <taxon>Bacillati</taxon>
        <taxon>Actinomycetota</taxon>
        <taxon>Actinomycetes</taxon>
        <taxon>Mycobacteriales</taxon>
        <taxon>Mycobacteriaceae</taxon>
        <taxon>Mycobacterium</taxon>
    </lineage>
</organism>
<dbReference type="EMBL" id="LKTM01000112">
    <property type="protein sequence ID" value="KQH79209.1"/>
    <property type="molecule type" value="Genomic_DNA"/>
</dbReference>
<evidence type="ECO:0000313" key="3">
    <source>
        <dbReference type="Proteomes" id="UP000051677"/>
    </source>
</evidence>
<dbReference type="Proteomes" id="UP000051677">
    <property type="component" value="Unassembled WGS sequence"/>
</dbReference>
<evidence type="ECO:0000313" key="2">
    <source>
        <dbReference type="EMBL" id="KQH79209.1"/>
    </source>
</evidence>
<dbReference type="OrthoDB" id="4723465at2"/>
<dbReference type="RefSeq" id="WP_055577761.1">
    <property type="nucleotide sequence ID" value="NZ_LKTM01000112.1"/>
</dbReference>
<proteinExistence type="predicted"/>